<evidence type="ECO:0000256" key="1">
    <source>
        <dbReference type="SAM" id="Phobius"/>
    </source>
</evidence>
<organism evidence="2 3">
    <name type="scientific">Steinernema glaseri</name>
    <dbReference type="NCBI Taxonomy" id="37863"/>
    <lineage>
        <taxon>Eukaryota</taxon>
        <taxon>Metazoa</taxon>
        <taxon>Ecdysozoa</taxon>
        <taxon>Nematoda</taxon>
        <taxon>Chromadorea</taxon>
        <taxon>Rhabditida</taxon>
        <taxon>Tylenchina</taxon>
        <taxon>Panagrolaimomorpha</taxon>
        <taxon>Strongyloidoidea</taxon>
        <taxon>Steinernematidae</taxon>
        <taxon>Steinernema</taxon>
    </lineage>
</organism>
<keyword evidence="1" id="KW-0812">Transmembrane</keyword>
<name>A0A1I7ZF87_9BILA</name>
<protein>
    <submittedName>
        <fullName evidence="3">Secreted protein</fullName>
    </submittedName>
</protein>
<dbReference type="Proteomes" id="UP000095287">
    <property type="component" value="Unplaced"/>
</dbReference>
<evidence type="ECO:0000313" key="2">
    <source>
        <dbReference type="Proteomes" id="UP000095287"/>
    </source>
</evidence>
<dbReference type="AlphaFoldDB" id="A0A1I7ZF87"/>
<keyword evidence="1" id="KW-0472">Membrane</keyword>
<proteinExistence type="predicted"/>
<keyword evidence="1" id="KW-1133">Transmembrane helix</keyword>
<dbReference type="WBParaSite" id="L893_g25940.t1">
    <property type="protein sequence ID" value="L893_g25940.t1"/>
    <property type="gene ID" value="L893_g25940"/>
</dbReference>
<sequence length="98" mass="11629">MAMPSQDSIILLLYNSLKCCTYNGSLFLLLLFSKFTMGLRSCPLRYRERMSPTALRLPERRSSYVEKAVPYRNPFIQDRSFTHYYRALFYATCYLRSD</sequence>
<feature type="transmembrane region" description="Helical" evidence="1">
    <location>
        <begin position="12"/>
        <end position="32"/>
    </location>
</feature>
<reference evidence="3" key="1">
    <citation type="submission" date="2016-11" db="UniProtKB">
        <authorList>
            <consortium name="WormBaseParasite"/>
        </authorList>
    </citation>
    <scope>IDENTIFICATION</scope>
</reference>
<evidence type="ECO:0000313" key="3">
    <source>
        <dbReference type="WBParaSite" id="L893_g25940.t1"/>
    </source>
</evidence>
<accession>A0A1I7ZF87</accession>
<keyword evidence="2" id="KW-1185">Reference proteome</keyword>